<dbReference type="AlphaFoldDB" id="A0A369MAS9"/>
<keyword evidence="5 8" id="KW-0249">Electron transport</keyword>
<evidence type="ECO:0000259" key="9">
    <source>
        <dbReference type="PROSITE" id="PS51379"/>
    </source>
</evidence>
<dbReference type="EMBL" id="PPTU01000017">
    <property type="protein sequence ID" value="RDB68855.1"/>
    <property type="molecule type" value="Genomic_DNA"/>
</dbReference>
<dbReference type="GO" id="GO:0005886">
    <property type="term" value="C:plasma membrane"/>
    <property type="evidence" value="ECO:0007669"/>
    <property type="project" value="UniProtKB-SubCell"/>
</dbReference>
<dbReference type="Gene3D" id="3.40.50.11540">
    <property type="entry name" value="NADH-ubiquinone oxidoreductase 51kDa subunit"/>
    <property type="match status" value="1"/>
</dbReference>
<feature type="binding site" evidence="8">
    <location>
        <position position="413"/>
    </location>
    <ligand>
        <name>[4Fe-4S] cluster</name>
        <dbReference type="ChEBI" id="CHEBI:49883"/>
        <label>2</label>
    </ligand>
</feature>
<feature type="binding site" evidence="8">
    <location>
        <position position="410"/>
    </location>
    <ligand>
        <name>[4Fe-4S] cluster</name>
        <dbReference type="ChEBI" id="CHEBI:49883"/>
        <label>2</label>
    </ligand>
</feature>
<dbReference type="InterPro" id="IPR011538">
    <property type="entry name" value="Nuo51_FMN-bd"/>
</dbReference>
<evidence type="ECO:0000256" key="4">
    <source>
        <dbReference type="ARBA" id="ARBA00022737"/>
    </source>
</evidence>
<dbReference type="HAMAP" id="MF_00461">
    <property type="entry name" value="RsxC_RnfC"/>
    <property type="match status" value="1"/>
</dbReference>
<evidence type="ECO:0000256" key="5">
    <source>
        <dbReference type="ARBA" id="ARBA00022982"/>
    </source>
</evidence>
<dbReference type="PANTHER" id="PTHR43034:SF2">
    <property type="entry name" value="ION-TRANSLOCATING OXIDOREDUCTASE COMPLEX SUBUNIT C"/>
    <property type="match status" value="1"/>
</dbReference>
<keyword evidence="7 8" id="KW-0411">Iron-sulfur</keyword>
<comment type="cofactor">
    <cofactor evidence="8">
        <name>[4Fe-4S] cluster</name>
        <dbReference type="ChEBI" id="CHEBI:49883"/>
    </cofactor>
    <text evidence="8">Binds 2 [4Fe-4S] clusters per subunit.</text>
</comment>
<comment type="function">
    <text evidence="8">Part of a membrane-bound complex that couples electron transfer with translocation of ions across the membrane.</text>
</comment>
<keyword evidence="8" id="KW-1003">Cell membrane</keyword>
<evidence type="ECO:0000313" key="10">
    <source>
        <dbReference type="EMBL" id="RDB68855.1"/>
    </source>
</evidence>
<keyword evidence="3 8" id="KW-0479">Metal-binding</keyword>
<dbReference type="GO" id="GO:0051539">
    <property type="term" value="F:4 iron, 4 sulfur cluster binding"/>
    <property type="evidence" value="ECO:0007669"/>
    <property type="project" value="UniProtKB-KW"/>
</dbReference>
<organism evidence="10 11">
    <name type="scientific">Eggerthella lenta</name>
    <name type="common">Eubacterium lentum</name>
    <dbReference type="NCBI Taxonomy" id="84112"/>
    <lineage>
        <taxon>Bacteria</taxon>
        <taxon>Bacillati</taxon>
        <taxon>Actinomycetota</taxon>
        <taxon>Coriobacteriia</taxon>
        <taxon>Eggerthellales</taxon>
        <taxon>Eggerthellaceae</taxon>
        <taxon>Eggerthella</taxon>
    </lineage>
</organism>
<dbReference type="Proteomes" id="UP000253970">
    <property type="component" value="Unassembled WGS sequence"/>
</dbReference>
<sequence>MNATALLSRFRRTRGAVVPHRKDTAELETIDMPVPSEIVLPMQQHIGALCEPVVKKGDHVDVGSLVGHAPRGLSADIFSGVSGTVKAIQPVFYSTGKTDTTVIIESDGAQTVADTVAPPEVTDQASFLAAIKKSGLVGLGGAGFPTDIKLTPPNLEEIDLYVVNATECEPYLSTDYREMMESPNDVLFGIRETCRHLGIPNAMICIESNKPKAIELMRELTKDDSSIQVKALPSRYPQGAENVLVHNATGRVVPRGKRQTDVGVMLNNVTTMASIGRFLKTGMPLVKRRFTVSGDAIARPCNANIIIGTRLRDVMEFAGLTKEPHKVVLGGPMMGNAQIDMDYPVIRQNNGVLVFSKDAMEQPATTACIRCGRCTNSCPMQLSPIAIKKAYTVQDAKKLDDLMADLCMGCGTCSFVCPAKQPLAQTSKLARDFMRAEMARRG</sequence>
<dbReference type="PROSITE" id="PS00198">
    <property type="entry name" value="4FE4S_FER_1"/>
    <property type="match status" value="1"/>
</dbReference>
<comment type="subcellular location">
    <subcellularLocation>
        <location evidence="8">Cell membrane</location>
        <topology evidence="8">Peripheral membrane protein</topology>
    </subcellularLocation>
</comment>
<comment type="similarity">
    <text evidence="8">Belongs to the 4Fe4S bacterial-type ferredoxin family. RnfC subfamily.</text>
</comment>
<dbReference type="Pfam" id="PF12838">
    <property type="entry name" value="Fer4_7"/>
    <property type="match status" value="1"/>
</dbReference>
<dbReference type="InterPro" id="IPR026902">
    <property type="entry name" value="RnfC_N"/>
</dbReference>
<feature type="binding site" evidence="8">
    <location>
        <position position="407"/>
    </location>
    <ligand>
        <name>[4Fe-4S] cluster</name>
        <dbReference type="ChEBI" id="CHEBI:49883"/>
        <label>2</label>
    </ligand>
</feature>
<dbReference type="EC" id="7.-.-.-" evidence="8"/>
<gene>
    <name evidence="8" type="primary">rnfC</name>
    <name evidence="10" type="ORF">C1875_10870</name>
</gene>
<evidence type="ECO:0000256" key="7">
    <source>
        <dbReference type="ARBA" id="ARBA00023014"/>
    </source>
</evidence>
<dbReference type="GO" id="GO:0022900">
    <property type="term" value="P:electron transport chain"/>
    <property type="evidence" value="ECO:0007669"/>
    <property type="project" value="UniProtKB-UniRule"/>
</dbReference>
<dbReference type="InterPro" id="IPR019554">
    <property type="entry name" value="Soluble_ligand-bd"/>
</dbReference>
<dbReference type="GO" id="GO:0046872">
    <property type="term" value="F:metal ion binding"/>
    <property type="evidence" value="ECO:0007669"/>
    <property type="project" value="UniProtKB-KW"/>
</dbReference>
<name>A0A369MAS9_EGGLN</name>
<dbReference type="PANTHER" id="PTHR43034">
    <property type="entry name" value="ION-TRANSLOCATING OXIDOREDUCTASE COMPLEX SUBUNIT C"/>
    <property type="match status" value="1"/>
</dbReference>
<accession>A0A369MAS9</accession>
<keyword evidence="8" id="KW-1278">Translocase</keyword>
<dbReference type="InterPro" id="IPR037225">
    <property type="entry name" value="Nuo51_FMN-bd_sf"/>
</dbReference>
<feature type="binding site" evidence="8">
    <location>
        <position position="368"/>
    </location>
    <ligand>
        <name>[4Fe-4S] cluster</name>
        <dbReference type="ChEBI" id="CHEBI:49883"/>
        <label>1</label>
    </ligand>
</feature>
<evidence type="ECO:0000256" key="8">
    <source>
        <dbReference type="HAMAP-Rule" id="MF_00461"/>
    </source>
</evidence>
<dbReference type="NCBIfam" id="TIGR01945">
    <property type="entry name" value="rnfC"/>
    <property type="match status" value="1"/>
</dbReference>
<keyword evidence="1 8" id="KW-0813">Transport</keyword>
<feature type="binding site" evidence="8">
    <location>
        <position position="417"/>
    </location>
    <ligand>
        <name>[4Fe-4S] cluster</name>
        <dbReference type="ChEBI" id="CHEBI:49883"/>
        <label>1</label>
    </ligand>
</feature>
<evidence type="ECO:0000256" key="3">
    <source>
        <dbReference type="ARBA" id="ARBA00022723"/>
    </source>
</evidence>
<dbReference type="InterPro" id="IPR017896">
    <property type="entry name" value="4Fe4S_Fe-S-bd"/>
</dbReference>
<dbReference type="InterPro" id="IPR017900">
    <property type="entry name" value="4Fe4S_Fe_S_CS"/>
</dbReference>
<feature type="binding site" evidence="8">
    <location>
        <position position="371"/>
    </location>
    <ligand>
        <name>[4Fe-4S] cluster</name>
        <dbReference type="ChEBI" id="CHEBI:49883"/>
        <label>1</label>
    </ligand>
</feature>
<dbReference type="Pfam" id="PF10531">
    <property type="entry name" value="SLBB"/>
    <property type="match status" value="1"/>
</dbReference>
<dbReference type="InterPro" id="IPR010208">
    <property type="entry name" value="Ion_transpt_RnfC/RsxC"/>
</dbReference>
<comment type="caution">
    <text evidence="10">The sequence shown here is derived from an EMBL/GenBank/DDBJ whole genome shotgun (WGS) entry which is preliminary data.</text>
</comment>
<dbReference type="NCBIfam" id="NF003454">
    <property type="entry name" value="PRK05035.1"/>
    <property type="match status" value="1"/>
</dbReference>
<dbReference type="Pfam" id="PF01512">
    <property type="entry name" value="Complex1_51K"/>
    <property type="match status" value="1"/>
</dbReference>
<evidence type="ECO:0000313" key="11">
    <source>
        <dbReference type="Proteomes" id="UP000253970"/>
    </source>
</evidence>
<feature type="binding site" evidence="8">
    <location>
        <position position="378"/>
    </location>
    <ligand>
        <name>[4Fe-4S] cluster</name>
        <dbReference type="ChEBI" id="CHEBI:49883"/>
        <label>2</label>
    </ligand>
</feature>
<dbReference type="Pfam" id="PF13375">
    <property type="entry name" value="RnfC_N"/>
    <property type="match status" value="1"/>
</dbReference>
<keyword evidence="4 8" id="KW-0677">Repeat</keyword>
<protein>
    <recommendedName>
        <fullName evidence="8">Ion-translocating oxidoreductase complex subunit C</fullName>
        <ecNumber evidence="8">7.-.-.-</ecNumber>
    </recommendedName>
    <alternativeName>
        <fullName evidence="8">Rnf electron transport complex subunit C</fullName>
    </alternativeName>
</protein>
<keyword evidence="6 8" id="KW-0408">Iron</keyword>
<evidence type="ECO:0000256" key="6">
    <source>
        <dbReference type="ARBA" id="ARBA00023004"/>
    </source>
</evidence>
<feature type="domain" description="4Fe-4S ferredoxin-type" evidence="9">
    <location>
        <begin position="397"/>
        <end position="428"/>
    </location>
</feature>
<dbReference type="SUPFAM" id="SSF46548">
    <property type="entry name" value="alpha-helical ferredoxin"/>
    <property type="match status" value="1"/>
</dbReference>
<reference evidence="10 11" key="1">
    <citation type="journal article" date="2018" name="Elife">
        <title>Discovery and characterization of a prevalent human gut bacterial enzyme sufficient for the inactivation of a family of plant toxins.</title>
        <authorList>
            <person name="Koppel N."/>
            <person name="Bisanz J.E."/>
            <person name="Pandelia M.E."/>
            <person name="Turnbaugh P.J."/>
            <person name="Balskus E.P."/>
        </authorList>
    </citation>
    <scope>NUCLEOTIDE SEQUENCE [LARGE SCALE GENOMIC DNA]</scope>
    <source>
        <strain evidence="10 11">W1 BHI 6</strain>
    </source>
</reference>
<dbReference type="GO" id="GO:0009055">
    <property type="term" value="F:electron transfer activity"/>
    <property type="evidence" value="ECO:0007669"/>
    <property type="project" value="InterPro"/>
</dbReference>
<comment type="subunit">
    <text evidence="8">The complex is composed of six subunits: RnfA, RnfB, RnfC, RnfD, RnfE and RnfG.</text>
</comment>
<feature type="domain" description="4Fe-4S ferredoxin-type" evidence="9">
    <location>
        <begin position="359"/>
        <end position="388"/>
    </location>
</feature>
<keyword evidence="2 8" id="KW-0004">4Fe-4S</keyword>
<dbReference type="PROSITE" id="PS51379">
    <property type="entry name" value="4FE4S_FER_2"/>
    <property type="match status" value="2"/>
</dbReference>
<dbReference type="Gene3D" id="3.30.70.20">
    <property type="match status" value="1"/>
</dbReference>
<dbReference type="SUPFAM" id="SSF142019">
    <property type="entry name" value="Nqo1 FMN-binding domain-like"/>
    <property type="match status" value="1"/>
</dbReference>
<proteinExistence type="inferred from homology"/>
<evidence type="ECO:0000256" key="1">
    <source>
        <dbReference type="ARBA" id="ARBA00022448"/>
    </source>
</evidence>
<keyword evidence="8" id="KW-0472">Membrane</keyword>
<feature type="binding site" evidence="8">
    <location>
        <position position="374"/>
    </location>
    <ligand>
        <name>[4Fe-4S] cluster</name>
        <dbReference type="ChEBI" id="CHEBI:49883"/>
        <label>1</label>
    </ligand>
</feature>
<evidence type="ECO:0000256" key="2">
    <source>
        <dbReference type="ARBA" id="ARBA00022485"/>
    </source>
</evidence>